<reference evidence="2" key="1">
    <citation type="submission" date="2020-03" db="EMBL/GenBank/DDBJ databases">
        <title>The deep terrestrial virosphere.</title>
        <authorList>
            <person name="Holmfeldt K."/>
            <person name="Nilsson E."/>
            <person name="Simone D."/>
            <person name="Lopez-Fernandez M."/>
            <person name="Wu X."/>
            <person name="de Brujin I."/>
            <person name="Lundin D."/>
            <person name="Andersson A."/>
            <person name="Bertilsson S."/>
            <person name="Dopson M."/>
        </authorList>
    </citation>
    <scope>NUCLEOTIDE SEQUENCE</scope>
    <source>
        <strain evidence="1">MM171A01442</strain>
        <strain evidence="2">MM171B00931</strain>
    </source>
</reference>
<evidence type="ECO:0000313" key="2">
    <source>
        <dbReference type="EMBL" id="QJB03042.1"/>
    </source>
</evidence>
<gene>
    <name evidence="1" type="ORF">MM171A01442_0006</name>
    <name evidence="2" type="ORF">MM171B00931_0006</name>
</gene>
<organism evidence="2">
    <name type="scientific">viral metagenome</name>
    <dbReference type="NCBI Taxonomy" id="1070528"/>
    <lineage>
        <taxon>unclassified sequences</taxon>
        <taxon>metagenomes</taxon>
        <taxon>organismal metagenomes</taxon>
    </lineage>
</organism>
<proteinExistence type="predicted"/>
<name>A0A6M3ME93_9ZZZZ</name>
<protein>
    <submittedName>
        <fullName evidence="2">Uncharacterized protein</fullName>
    </submittedName>
</protein>
<dbReference type="AlphaFoldDB" id="A0A6M3ME93"/>
<dbReference type="EMBL" id="MT143822">
    <property type="protein sequence ID" value="QJB03042.1"/>
    <property type="molecule type" value="Genomic_DNA"/>
</dbReference>
<sequence length="69" mass="8176">MKWIKIDKDDLPKCEVLAANFQPKSRGYKEKMIGYLEKDNDLIICDNELEMLNHCTHYIDINKFDIKDA</sequence>
<dbReference type="EMBL" id="MT143618">
    <property type="protein sequence ID" value="QJA98930.1"/>
    <property type="molecule type" value="Genomic_DNA"/>
</dbReference>
<accession>A0A6M3ME93</accession>
<evidence type="ECO:0000313" key="1">
    <source>
        <dbReference type="EMBL" id="QJA98930.1"/>
    </source>
</evidence>